<keyword evidence="3" id="KW-1185">Reference proteome</keyword>
<accession>A0ABR3N152</accession>
<comment type="caution">
    <text evidence="2">The sequence shown here is derived from an EMBL/GenBank/DDBJ whole genome shotgun (WGS) entry which is preliminary data.</text>
</comment>
<reference evidence="2 3" key="1">
    <citation type="submission" date="2023-09" db="EMBL/GenBank/DDBJ databases">
        <authorList>
            <person name="Wang M."/>
        </authorList>
    </citation>
    <scope>NUCLEOTIDE SEQUENCE [LARGE SCALE GENOMIC DNA]</scope>
    <source>
        <strain evidence="2">GT-2023</strain>
        <tissue evidence="2">Liver</tissue>
    </source>
</reference>
<dbReference type="EMBL" id="JAYMGO010000007">
    <property type="protein sequence ID" value="KAL1270607.1"/>
    <property type="molecule type" value="Genomic_DNA"/>
</dbReference>
<evidence type="ECO:0000256" key="1">
    <source>
        <dbReference type="SAM" id="MobiDB-lite"/>
    </source>
</evidence>
<dbReference type="Proteomes" id="UP001558613">
    <property type="component" value="Unassembled WGS sequence"/>
</dbReference>
<protein>
    <recommendedName>
        <fullName evidence="4">Secreted protein</fullName>
    </recommendedName>
</protein>
<feature type="compositionally biased region" description="Polar residues" evidence="1">
    <location>
        <begin position="78"/>
        <end position="88"/>
    </location>
</feature>
<evidence type="ECO:0000313" key="3">
    <source>
        <dbReference type="Proteomes" id="UP001558613"/>
    </source>
</evidence>
<proteinExistence type="predicted"/>
<organism evidence="2 3">
    <name type="scientific">Cirrhinus molitorella</name>
    <name type="common">mud carp</name>
    <dbReference type="NCBI Taxonomy" id="172907"/>
    <lineage>
        <taxon>Eukaryota</taxon>
        <taxon>Metazoa</taxon>
        <taxon>Chordata</taxon>
        <taxon>Craniata</taxon>
        <taxon>Vertebrata</taxon>
        <taxon>Euteleostomi</taxon>
        <taxon>Actinopterygii</taxon>
        <taxon>Neopterygii</taxon>
        <taxon>Teleostei</taxon>
        <taxon>Ostariophysi</taxon>
        <taxon>Cypriniformes</taxon>
        <taxon>Cyprinidae</taxon>
        <taxon>Labeoninae</taxon>
        <taxon>Labeonini</taxon>
        <taxon>Cirrhinus</taxon>
    </lineage>
</organism>
<feature type="region of interest" description="Disordered" evidence="1">
    <location>
        <begin position="62"/>
        <end position="96"/>
    </location>
</feature>
<gene>
    <name evidence="2" type="ORF">QQF64_029623</name>
</gene>
<sequence>MKMAVLPLPIPFFSFCVESCALITGLRVMSLLWRLLPFTRRLPIPLKHVCLNTHLPQLPSVPTSISPLSPPQPHRCSDLNNSHLTPTPTHDCLEMA</sequence>
<name>A0ABR3N152_9TELE</name>
<evidence type="ECO:0008006" key="4">
    <source>
        <dbReference type="Google" id="ProtNLM"/>
    </source>
</evidence>
<evidence type="ECO:0000313" key="2">
    <source>
        <dbReference type="EMBL" id="KAL1270607.1"/>
    </source>
</evidence>